<evidence type="ECO:0000313" key="1">
    <source>
        <dbReference type="EMBL" id="CAI2366557.1"/>
    </source>
</evidence>
<gene>
    <name evidence="1" type="ORF">ECRASSUSDP1_LOCUS7830</name>
</gene>
<evidence type="ECO:0000313" key="2">
    <source>
        <dbReference type="Proteomes" id="UP001295684"/>
    </source>
</evidence>
<dbReference type="Proteomes" id="UP001295684">
    <property type="component" value="Unassembled WGS sequence"/>
</dbReference>
<dbReference type="AlphaFoldDB" id="A0AAD1UCX9"/>
<protein>
    <submittedName>
        <fullName evidence="1">Uncharacterized protein</fullName>
    </submittedName>
</protein>
<accession>A0AAD1UCX9</accession>
<keyword evidence="2" id="KW-1185">Reference proteome</keyword>
<organism evidence="1 2">
    <name type="scientific">Euplotes crassus</name>
    <dbReference type="NCBI Taxonomy" id="5936"/>
    <lineage>
        <taxon>Eukaryota</taxon>
        <taxon>Sar</taxon>
        <taxon>Alveolata</taxon>
        <taxon>Ciliophora</taxon>
        <taxon>Intramacronucleata</taxon>
        <taxon>Spirotrichea</taxon>
        <taxon>Hypotrichia</taxon>
        <taxon>Euplotida</taxon>
        <taxon>Euplotidae</taxon>
        <taxon>Moneuplotes</taxon>
    </lineage>
</organism>
<proteinExistence type="predicted"/>
<reference evidence="1" key="1">
    <citation type="submission" date="2023-07" db="EMBL/GenBank/DDBJ databases">
        <authorList>
            <consortium name="AG Swart"/>
            <person name="Singh M."/>
            <person name="Singh A."/>
            <person name="Seah K."/>
            <person name="Emmerich C."/>
        </authorList>
    </citation>
    <scope>NUCLEOTIDE SEQUENCE</scope>
    <source>
        <strain evidence="1">DP1</strain>
    </source>
</reference>
<name>A0AAD1UCX9_EUPCR</name>
<sequence length="105" mass="11989">MISPAKNLWDDEQCIVSDEYNESIHKNCVYCWQSNSNVLVNDKGSARQLGKHSQRSCYQLLREGIIQVDSNLESDQSKQKSISSSLAVHAKDLKQEKSYKVFSHL</sequence>
<dbReference type="EMBL" id="CAMPGE010007642">
    <property type="protein sequence ID" value="CAI2366557.1"/>
    <property type="molecule type" value="Genomic_DNA"/>
</dbReference>
<comment type="caution">
    <text evidence="1">The sequence shown here is derived from an EMBL/GenBank/DDBJ whole genome shotgun (WGS) entry which is preliminary data.</text>
</comment>